<gene>
    <name evidence="1" type="ORF">SAMN05660703_1315</name>
</gene>
<organism evidence="1 2">
    <name type="scientific">Cellulophaga tyrosinoxydans</name>
    <dbReference type="NCBI Taxonomy" id="504486"/>
    <lineage>
        <taxon>Bacteria</taxon>
        <taxon>Pseudomonadati</taxon>
        <taxon>Bacteroidota</taxon>
        <taxon>Flavobacteriia</taxon>
        <taxon>Flavobacteriales</taxon>
        <taxon>Flavobacteriaceae</taxon>
        <taxon>Cellulophaga</taxon>
    </lineage>
</organism>
<proteinExistence type="predicted"/>
<dbReference type="Pfam" id="PF22612">
    <property type="entry name" value="GH113"/>
    <property type="match status" value="1"/>
</dbReference>
<dbReference type="RefSeq" id="WP_084060572.1">
    <property type="nucleotide sequence ID" value="NZ_FWXO01000001.1"/>
</dbReference>
<dbReference type="EMBL" id="FWXO01000001">
    <property type="protein sequence ID" value="SMC45334.1"/>
    <property type="molecule type" value="Genomic_DNA"/>
</dbReference>
<name>A0A1W1ZAA0_9FLAO</name>
<reference evidence="1 2" key="1">
    <citation type="submission" date="2017-04" db="EMBL/GenBank/DDBJ databases">
        <authorList>
            <person name="Afonso C.L."/>
            <person name="Miller P.J."/>
            <person name="Scott M.A."/>
            <person name="Spackman E."/>
            <person name="Goraichik I."/>
            <person name="Dimitrov K.M."/>
            <person name="Suarez D.L."/>
            <person name="Swayne D.E."/>
        </authorList>
    </citation>
    <scope>NUCLEOTIDE SEQUENCE [LARGE SCALE GENOMIC DNA]</scope>
    <source>
        <strain evidence="1 2">DSM 21164</strain>
    </source>
</reference>
<dbReference type="InterPro" id="IPR017853">
    <property type="entry name" value="GH"/>
</dbReference>
<evidence type="ECO:0000313" key="1">
    <source>
        <dbReference type="EMBL" id="SMC45334.1"/>
    </source>
</evidence>
<keyword evidence="2" id="KW-1185">Reference proteome</keyword>
<sequence length="333" mass="38610">MKRIGVFILLCLQINCTSQETKKINGLSLVASRNSLAQENVKEVLNLNANHATIMPFGFIGDLSSPEIMFNSERQWFGETKKGAKQYIQKLHENGIGVMLKPQIWIRRGEFTGNLKMNSEAEWNALESSYRKFILTYAELAEEEKIEIFCLGTELEEFVVNRPNFWLDLIHEVKNVFSGKLTYAANWDEYTKVTFWEELDYIGIDAYFPLSDAKSPTVEELKTGWHKWKGAIAKFSSDKKAPVLFTEFGYRSMDFTAKKPWLVDRHDENVNMEAQVNATKAIIEEFWAEEWFAGGYVWKWFIDHEQSGGGENNRFTPQNKPAEQTIRALYKMY</sequence>
<dbReference type="AlphaFoldDB" id="A0A1W1ZAA0"/>
<accession>A0A1W1ZAA0</accession>
<dbReference type="InterPro" id="IPR055151">
    <property type="entry name" value="GH113"/>
</dbReference>
<dbReference type="Proteomes" id="UP000192360">
    <property type="component" value="Unassembled WGS sequence"/>
</dbReference>
<protein>
    <submittedName>
        <fullName evidence="1">GTA TIM-barrel-like domain-containing protein</fullName>
    </submittedName>
</protein>
<evidence type="ECO:0000313" key="2">
    <source>
        <dbReference type="Proteomes" id="UP000192360"/>
    </source>
</evidence>
<dbReference type="SUPFAM" id="SSF51445">
    <property type="entry name" value="(Trans)glycosidases"/>
    <property type="match status" value="1"/>
</dbReference>
<dbReference type="Gene3D" id="3.20.20.80">
    <property type="entry name" value="Glycosidases"/>
    <property type="match status" value="1"/>
</dbReference>
<dbReference type="OrthoDB" id="9773531at2"/>
<dbReference type="CDD" id="cd19608">
    <property type="entry name" value="GH113_mannanase-like"/>
    <property type="match status" value="1"/>
</dbReference>
<dbReference type="STRING" id="504486.SAMN05660703_1315"/>